<keyword evidence="3" id="KW-0812">Transmembrane</keyword>
<keyword evidence="3" id="KW-0472">Membrane</keyword>
<name>A0A2I2L1Q4_9ACTN</name>
<sequence>MTHGTDGIIRIPPGCSGAERAVYQGSDLGESTRPRRRLVTRRLPRALARLTALALTGMVGVALAGPASAAASTTAADGGARRAPSVDGVSVGWLPGGVSLTNVQQSTRIGSPVIVGTFQGGDTTVQLTVQRSTPDATPAQVAAAYAQYYPASRLGRITLRGTEAVTLRPEGSTQFNELTWVEGRPAVVLTVAGYRDGKGGAPTSLFPEADLLHIATSLSVGPAPKPTAWQTLSQRLIRAAFPAGLDATSAPPRVPLAHVENGQRLVSLLEKFRATYPGLAAKVTVNQVYVWSNDHASVTFTIAYSYQGQSGSIGTAGKAVFTQGAWKVSEATYRSVLALAGQLGNQPA</sequence>
<feature type="domain" description="Low molecular weight antigen MTB12-like C-terminal" evidence="4">
    <location>
        <begin position="226"/>
        <end position="342"/>
    </location>
</feature>
<keyword evidence="1" id="KW-0732">Signal</keyword>
<evidence type="ECO:0000256" key="3">
    <source>
        <dbReference type="SAM" id="Phobius"/>
    </source>
</evidence>
<dbReference type="Pfam" id="PF26580">
    <property type="entry name" value="Mtb12_C"/>
    <property type="match status" value="1"/>
</dbReference>
<organism evidence="5 6">
    <name type="scientific">Frankia canadensis</name>
    <dbReference type="NCBI Taxonomy" id="1836972"/>
    <lineage>
        <taxon>Bacteria</taxon>
        <taxon>Bacillati</taxon>
        <taxon>Actinomycetota</taxon>
        <taxon>Actinomycetes</taxon>
        <taxon>Frankiales</taxon>
        <taxon>Frankiaceae</taxon>
        <taxon>Frankia</taxon>
    </lineage>
</organism>
<dbReference type="EMBL" id="FZMO01000551">
    <property type="protein sequence ID" value="SNQ51852.1"/>
    <property type="molecule type" value="Genomic_DNA"/>
</dbReference>
<gene>
    <name evidence="5" type="ORF">FRACA_830015</name>
</gene>
<dbReference type="OrthoDB" id="3211736at2"/>
<evidence type="ECO:0000256" key="1">
    <source>
        <dbReference type="ARBA" id="ARBA00022729"/>
    </source>
</evidence>
<feature type="transmembrane region" description="Helical" evidence="3">
    <location>
        <begin position="46"/>
        <end position="65"/>
    </location>
</feature>
<evidence type="ECO:0000259" key="4">
    <source>
        <dbReference type="Pfam" id="PF26580"/>
    </source>
</evidence>
<dbReference type="Proteomes" id="UP000234331">
    <property type="component" value="Unassembled WGS sequence"/>
</dbReference>
<accession>A0A2I2L1Q4</accession>
<reference evidence="5 6" key="1">
    <citation type="submission" date="2017-06" db="EMBL/GenBank/DDBJ databases">
        <authorList>
            <person name="Kim H.J."/>
            <person name="Triplett B.A."/>
        </authorList>
    </citation>
    <scope>NUCLEOTIDE SEQUENCE [LARGE SCALE GENOMIC DNA]</scope>
    <source>
        <strain evidence="5">FRACA_ARgP5</strain>
    </source>
</reference>
<evidence type="ECO:0000313" key="6">
    <source>
        <dbReference type="Proteomes" id="UP000234331"/>
    </source>
</evidence>
<protein>
    <recommendedName>
        <fullName evidence="4">Low molecular weight antigen MTB12-like C-terminal domain-containing protein</fullName>
    </recommendedName>
</protein>
<dbReference type="InterPro" id="IPR058644">
    <property type="entry name" value="Mtb12-like_C"/>
</dbReference>
<proteinExistence type="inferred from homology"/>
<evidence type="ECO:0000256" key="2">
    <source>
        <dbReference type="ARBA" id="ARBA00093774"/>
    </source>
</evidence>
<comment type="similarity">
    <text evidence="2">Belongs to the MTB12 family.</text>
</comment>
<evidence type="ECO:0000313" key="5">
    <source>
        <dbReference type="EMBL" id="SNQ51852.1"/>
    </source>
</evidence>
<keyword evidence="6" id="KW-1185">Reference proteome</keyword>
<keyword evidence="3" id="KW-1133">Transmembrane helix</keyword>
<dbReference type="AlphaFoldDB" id="A0A2I2L1Q4"/>